<accession>A0AAD7CWU5</accession>
<evidence type="ECO:0000313" key="2">
    <source>
        <dbReference type="Proteomes" id="UP001221757"/>
    </source>
</evidence>
<reference evidence="1" key="1">
    <citation type="submission" date="2023-03" db="EMBL/GenBank/DDBJ databases">
        <title>Massive genome expansion in bonnet fungi (Mycena s.s.) driven by repeated elements and novel gene families across ecological guilds.</title>
        <authorList>
            <consortium name="Lawrence Berkeley National Laboratory"/>
            <person name="Harder C.B."/>
            <person name="Miyauchi S."/>
            <person name="Viragh M."/>
            <person name="Kuo A."/>
            <person name="Thoen E."/>
            <person name="Andreopoulos B."/>
            <person name="Lu D."/>
            <person name="Skrede I."/>
            <person name="Drula E."/>
            <person name="Henrissat B."/>
            <person name="Morin E."/>
            <person name="Kohler A."/>
            <person name="Barry K."/>
            <person name="LaButti K."/>
            <person name="Morin E."/>
            <person name="Salamov A."/>
            <person name="Lipzen A."/>
            <person name="Mereny Z."/>
            <person name="Hegedus B."/>
            <person name="Baldrian P."/>
            <person name="Stursova M."/>
            <person name="Weitz H."/>
            <person name="Taylor A."/>
            <person name="Grigoriev I.V."/>
            <person name="Nagy L.G."/>
            <person name="Martin F."/>
            <person name="Kauserud H."/>
        </authorList>
    </citation>
    <scope>NUCLEOTIDE SEQUENCE</scope>
    <source>
        <strain evidence="1">CBHHK067</strain>
    </source>
</reference>
<dbReference type="AlphaFoldDB" id="A0AAD7CWU5"/>
<name>A0AAD7CWU5_MYCRO</name>
<dbReference type="Proteomes" id="UP001221757">
    <property type="component" value="Unassembled WGS sequence"/>
</dbReference>
<comment type="caution">
    <text evidence="1">The sequence shown here is derived from an EMBL/GenBank/DDBJ whole genome shotgun (WGS) entry which is preliminary data.</text>
</comment>
<sequence length="122" mass="14274">MSSVHSARAKRWKITPFVAKWLAIERGRIHCAVRLWRTGPPDNYNQALHVNPSDTAWARAATLLGFETRLQPNMYSSPHTKKYGCMRVSLTLRYLYFQALHVDPLDRWLHARRFFPRGMFGC</sequence>
<proteinExistence type="predicted"/>
<gene>
    <name evidence="1" type="ORF">B0H17DRAFT_1088868</name>
</gene>
<protein>
    <submittedName>
        <fullName evidence="1">Uncharacterized protein</fullName>
    </submittedName>
</protein>
<evidence type="ECO:0000313" key="1">
    <source>
        <dbReference type="EMBL" id="KAJ7667246.1"/>
    </source>
</evidence>
<organism evidence="1 2">
    <name type="scientific">Mycena rosella</name>
    <name type="common">Pink bonnet</name>
    <name type="synonym">Agaricus rosellus</name>
    <dbReference type="NCBI Taxonomy" id="1033263"/>
    <lineage>
        <taxon>Eukaryota</taxon>
        <taxon>Fungi</taxon>
        <taxon>Dikarya</taxon>
        <taxon>Basidiomycota</taxon>
        <taxon>Agaricomycotina</taxon>
        <taxon>Agaricomycetes</taxon>
        <taxon>Agaricomycetidae</taxon>
        <taxon>Agaricales</taxon>
        <taxon>Marasmiineae</taxon>
        <taxon>Mycenaceae</taxon>
        <taxon>Mycena</taxon>
    </lineage>
</organism>
<keyword evidence="2" id="KW-1185">Reference proteome</keyword>
<dbReference type="EMBL" id="JARKIE010000203">
    <property type="protein sequence ID" value="KAJ7667246.1"/>
    <property type="molecule type" value="Genomic_DNA"/>
</dbReference>